<feature type="compositionally biased region" description="Pro residues" evidence="1">
    <location>
        <begin position="394"/>
        <end position="411"/>
    </location>
</feature>
<feature type="transmembrane region" description="Helical" evidence="2">
    <location>
        <begin position="13"/>
        <end position="35"/>
    </location>
</feature>
<dbReference type="PANTHER" id="PTHR33371:SF4">
    <property type="entry name" value="INTERMEMBRANE PHOSPHOLIPID TRANSPORT SYSTEM BINDING PROTEIN MLAD"/>
    <property type="match status" value="1"/>
</dbReference>
<dbReference type="InterPro" id="IPR052336">
    <property type="entry name" value="MlaD_Phospholipid_Transporter"/>
</dbReference>
<evidence type="ECO:0000313" key="4">
    <source>
        <dbReference type="EMBL" id="MCY1073207.1"/>
    </source>
</evidence>
<proteinExistence type="predicted"/>
<sequence length="417" mass="44387">MSLFSTTLAEKRLALRVGTFVAVVLALAGLIVFLIGEESRMFEKEVTFHTYFENVEGLSDDSPVWLGGLEVGRVAGVDFPSKPGDKRLEVKLRMSAQHAQRVRQDSVARLSSLGVLGDKAVDITVGSPNQAQVPPGGEIPSSSGADMSSLMKNAAQVMEDSVAVSRAVREMVEEFAEPQVAEDLAASVHSLRMLLEEVEKGDGALHALIYDKQTGKEIKRLLANASRTALRMEKAMGHVEGLLNEVHNGDGTAHALIYGQEGAKALGELGAAAEQLAVLMEDARKNPDGAVHKLVYGDAGNMLADLGSAAADIKQITSMVARGEGSLGGILKDPTVYEDLREVVGNMRRNKVLRTLVRFAISNNENVQYVGRPIEPPKDDESRRGVGGAGEPTPESPKPPPLILPLPPPVPSGGSVP</sequence>
<evidence type="ECO:0000256" key="2">
    <source>
        <dbReference type="SAM" id="Phobius"/>
    </source>
</evidence>
<name>A0ABT3ZWV5_9BACT</name>
<feature type="region of interest" description="Disordered" evidence="1">
    <location>
        <begin position="126"/>
        <end position="146"/>
    </location>
</feature>
<feature type="compositionally biased region" description="Basic and acidic residues" evidence="1">
    <location>
        <begin position="375"/>
        <end position="384"/>
    </location>
</feature>
<dbReference type="RefSeq" id="WP_267532223.1">
    <property type="nucleotide sequence ID" value="NZ_JAPNKA010000001.1"/>
</dbReference>
<keyword evidence="2" id="KW-1133">Transmembrane helix</keyword>
<keyword evidence="2" id="KW-0472">Membrane</keyword>
<comment type="caution">
    <text evidence="4">The sequence shown here is derived from an EMBL/GenBank/DDBJ whole genome shotgun (WGS) entry which is preliminary data.</text>
</comment>
<keyword evidence="2" id="KW-0812">Transmembrane</keyword>
<evidence type="ECO:0000256" key="1">
    <source>
        <dbReference type="SAM" id="MobiDB-lite"/>
    </source>
</evidence>
<evidence type="ECO:0000259" key="3">
    <source>
        <dbReference type="Pfam" id="PF02470"/>
    </source>
</evidence>
<accession>A0ABT3ZWV5</accession>
<dbReference type="EMBL" id="JAPNKA010000001">
    <property type="protein sequence ID" value="MCY1073207.1"/>
    <property type="molecule type" value="Genomic_DNA"/>
</dbReference>
<dbReference type="Pfam" id="PF02470">
    <property type="entry name" value="MlaD"/>
    <property type="match status" value="1"/>
</dbReference>
<feature type="domain" description="Mce/MlaD" evidence="3">
    <location>
        <begin position="46"/>
        <end position="125"/>
    </location>
</feature>
<organism evidence="4 5">
    <name type="scientific">Archangium lansingense</name>
    <dbReference type="NCBI Taxonomy" id="2995310"/>
    <lineage>
        <taxon>Bacteria</taxon>
        <taxon>Pseudomonadati</taxon>
        <taxon>Myxococcota</taxon>
        <taxon>Myxococcia</taxon>
        <taxon>Myxococcales</taxon>
        <taxon>Cystobacterineae</taxon>
        <taxon>Archangiaceae</taxon>
        <taxon>Archangium</taxon>
    </lineage>
</organism>
<dbReference type="PANTHER" id="PTHR33371">
    <property type="entry name" value="INTERMEMBRANE PHOSPHOLIPID TRANSPORT SYSTEM BINDING PROTEIN MLAD-RELATED"/>
    <property type="match status" value="1"/>
</dbReference>
<reference evidence="4 5" key="1">
    <citation type="submission" date="2022-11" db="EMBL/GenBank/DDBJ databases">
        <title>Minimal conservation of predation-associated metabolite biosynthetic gene clusters underscores biosynthetic potential of Myxococcota including descriptions for ten novel species: Archangium lansinium sp. nov., Myxococcus landrumus sp. nov., Nannocystis bai.</title>
        <authorList>
            <person name="Ahearne A."/>
            <person name="Stevens C."/>
            <person name="Phillips K."/>
        </authorList>
    </citation>
    <scope>NUCLEOTIDE SEQUENCE [LARGE SCALE GENOMIC DNA]</scope>
    <source>
        <strain evidence="4 5">MIWBW</strain>
    </source>
</reference>
<evidence type="ECO:0000313" key="5">
    <source>
        <dbReference type="Proteomes" id="UP001207654"/>
    </source>
</evidence>
<feature type="region of interest" description="Disordered" evidence="1">
    <location>
        <begin position="370"/>
        <end position="417"/>
    </location>
</feature>
<dbReference type="Proteomes" id="UP001207654">
    <property type="component" value="Unassembled WGS sequence"/>
</dbReference>
<protein>
    <submittedName>
        <fullName evidence="4">MlaD family protein</fullName>
    </submittedName>
</protein>
<gene>
    <name evidence="4" type="ORF">OV287_01795</name>
</gene>
<dbReference type="InterPro" id="IPR003399">
    <property type="entry name" value="Mce/MlaD"/>
</dbReference>
<keyword evidence="5" id="KW-1185">Reference proteome</keyword>